<evidence type="ECO:0008006" key="5">
    <source>
        <dbReference type="Google" id="ProtNLM"/>
    </source>
</evidence>
<dbReference type="InterPro" id="IPR035965">
    <property type="entry name" value="PAS-like_dom_sf"/>
</dbReference>
<gene>
    <name evidence="3" type="ORF">CHU95_03230</name>
</gene>
<dbReference type="InterPro" id="IPR050903">
    <property type="entry name" value="Bact_Chemotaxis_MeTrfase"/>
</dbReference>
<evidence type="ECO:0000313" key="4">
    <source>
        <dbReference type="Proteomes" id="UP000216998"/>
    </source>
</evidence>
<evidence type="ECO:0000259" key="2">
    <source>
        <dbReference type="PROSITE" id="PS50113"/>
    </source>
</evidence>
<feature type="domain" description="PAS" evidence="1">
    <location>
        <begin position="58"/>
        <end position="93"/>
    </location>
</feature>
<dbReference type="CDD" id="cd00130">
    <property type="entry name" value="PAS"/>
    <property type="match status" value="1"/>
</dbReference>
<proteinExistence type="predicted"/>
<feature type="domain" description="PAC" evidence="2">
    <location>
        <begin position="122"/>
        <end position="174"/>
    </location>
</feature>
<dbReference type="PANTHER" id="PTHR24422">
    <property type="entry name" value="CHEMOTAXIS PROTEIN METHYLTRANSFERASE"/>
    <property type="match status" value="1"/>
</dbReference>
<dbReference type="OrthoDB" id="9765776at2"/>
<protein>
    <recommendedName>
        <fullName evidence="5">PAC domain-containing protein</fullName>
    </recommendedName>
</protein>
<dbReference type="SUPFAM" id="SSF55785">
    <property type="entry name" value="PYP-like sensor domain (PAS domain)"/>
    <property type="match status" value="1"/>
</dbReference>
<dbReference type="Pfam" id="PF08447">
    <property type="entry name" value="PAS_3"/>
    <property type="match status" value="1"/>
</dbReference>
<dbReference type="InterPro" id="IPR013655">
    <property type="entry name" value="PAS_fold_3"/>
</dbReference>
<dbReference type="NCBIfam" id="TIGR00229">
    <property type="entry name" value="sensory_box"/>
    <property type="match status" value="1"/>
</dbReference>
<comment type="caution">
    <text evidence="3">The sequence shown here is derived from an EMBL/GenBank/DDBJ whole genome shotgun (WGS) entry which is preliminary data.</text>
</comment>
<dbReference type="SMART" id="SM00091">
    <property type="entry name" value="PAS"/>
    <property type="match status" value="1"/>
</dbReference>
<dbReference type="InterPro" id="IPR001610">
    <property type="entry name" value="PAC"/>
</dbReference>
<evidence type="ECO:0000259" key="1">
    <source>
        <dbReference type="PROSITE" id="PS50112"/>
    </source>
</evidence>
<dbReference type="Proteomes" id="UP000216998">
    <property type="component" value="Unassembled WGS sequence"/>
</dbReference>
<evidence type="ECO:0000313" key="3">
    <source>
        <dbReference type="EMBL" id="OYQ36797.1"/>
    </source>
</evidence>
<reference evidence="3 4" key="1">
    <citation type="submission" date="2017-07" db="EMBL/GenBank/DDBJ databases">
        <title>Niveispirillum cyanobacteriorum sp. nov., isolated from cyanobacterial aggregates in a eutrophic lake.</title>
        <authorList>
            <person name="Cai H."/>
        </authorList>
    </citation>
    <scope>NUCLEOTIDE SEQUENCE [LARGE SCALE GENOMIC DNA]</scope>
    <source>
        <strain evidence="4">TH1-14</strain>
    </source>
</reference>
<organism evidence="3 4">
    <name type="scientific">Niveispirillum lacus</name>
    <dbReference type="NCBI Taxonomy" id="1981099"/>
    <lineage>
        <taxon>Bacteria</taxon>
        <taxon>Pseudomonadati</taxon>
        <taxon>Pseudomonadota</taxon>
        <taxon>Alphaproteobacteria</taxon>
        <taxon>Rhodospirillales</taxon>
        <taxon>Azospirillaceae</taxon>
        <taxon>Niveispirillum</taxon>
    </lineage>
</organism>
<sequence>MSNIGNYTDGYRVAVTSDWSSVLNSRATAEHEGIQENLIIFGFLKRHDKNGAVVAALNVSHAVISFQLDGTILDANQKFLDLLGYSLTDVRGRHHSMFVEAAEYRSVDYVAFWQALRNGEFRTGQFKRIGKGGKVVWIEGYYNPIIGSNGRVAGVVGFATDITAQIEILAYPDKPLDRDFEETCHAAVHSSRKG</sequence>
<dbReference type="PROSITE" id="PS50112">
    <property type="entry name" value="PAS"/>
    <property type="match status" value="1"/>
</dbReference>
<name>A0A255Z5I9_9PROT</name>
<dbReference type="InterPro" id="IPR000014">
    <property type="entry name" value="PAS"/>
</dbReference>
<accession>A0A255Z5I9</accession>
<dbReference type="Gene3D" id="3.30.450.20">
    <property type="entry name" value="PAS domain"/>
    <property type="match status" value="1"/>
</dbReference>
<dbReference type="SMART" id="SM00086">
    <property type="entry name" value="PAC"/>
    <property type="match status" value="1"/>
</dbReference>
<dbReference type="PANTHER" id="PTHR24422:SF10">
    <property type="entry name" value="CHEMOTAXIS PROTEIN METHYLTRANSFERASE 2"/>
    <property type="match status" value="1"/>
</dbReference>
<dbReference type="InterPro" id="IPR000700">
    <property type="entry name" value="PAS-assoc_C"/>
</dbReference>
<dbReference type="PROSITE" id="PS50113">
    <property type="entry name" value="PAC"/>
    <property type="match status" value="1"/>
</dbReference>
<dbReference type="EMBL" id="NOXU01000020">
    <property type="protein sequence ID" value="OYQ36797.1"/>
    <property type="molecule type" value="Genomic_DNA"/>
</dbReference>
<keyword evidence="4" id="KW-1185">Reference proteome</keyword>
<dbReference type="AlphaFoldDB" id="A0A255Z5I9"/>